<evidence type="ECO:0008006" key="4">
    <source>
        <dbReference type="Google" id="ProtNLM"/>
    </source>
</evidence>
<dbReference type="EMBL" id="JACJVJ010000001">
    <property type="protein sequence ID" value="MBC2776081.1"/>
    <property type="molecule type" value="Genomic_DNA"/>
</dbReference>
<evidence type="ECO:0000256" key="1">
    <source>
        <dbReference type="SAM" id="Phobius"/>
    </source>
</evidence>
<dbReference type="Proteomes" id="UP000564378">
    <property type="component" value="Unassembled WGS sequence"/>
</dbReference>
<protein>
    <recommendedName>
        <fullName evidence="4">DUF4386 family protein</fullName>
    </recommendedName>
</protein>
<keyword evidence="3" id="KW-1185">Reference proteome</keyword>
<accession>A0A842HUL7</accession>
<reference evidence="2 3" key="1">
    <citation type="submission" date="2020-08" db="EMBL/GenBank/DDBJ databases">
        <title>Draft genome sequence of Parasphingopyxis sp. GrpM-11.</title>
        <authorList>
            <person name="Oh J."/>
            <person name="Roh D.-H."/>
        </authorList>
    </citation>
    <scope>NUCLEOTIDE SEQUENCE [LARGE SCALE GENOMIC DNA]</scope>
    <source>
        <strain evidence="2 3">GrpM-11</strain>
    </source>
</reference>
<dbReference type="RefSeq" id="WP_185799398.1">
    <property type="nucleotide sequence ID" value="NZ_JACJVJ010000001.1"/>
</dbReference>
<name>A0A842HUL7_9SPHN</name>
<sequence length="232" mass="24404">MKDEAKWWWRCAGAGLVTTIISFYFGMIPNIESCAETGGNLGSIIAFEIVRTPADVATLFGEEPCRSQFLAAMRHATWVDALAFIPAYAAFLICGLIALRSRGPKIAAAGVAAVLLAALFDEIEGMQLFAIMADLPGGQSTIDLLIPMVRGKFALLSLAALAIGWLIARIGGFWPMAGLIVTAGGAIMLFGATEDARSALLGLGGLISWTVLLAMAIARILVLRAGKHPQAG</sequence>
<feature type="transmembrane region" description="Helical" evidence="1">
    <location>
        <begin position="173"/>
        <end position="193"/>
    </location>
</feature>
<gene>
    <name evidence="2" type="ORF">H6P80_00475</name>
</gene>
<organism evidence="2 3">
    <name type="scientific">Parasphingopyxis marina</name>
    <dbReference type="NCBI Taxonomy" id="2761622"/>
    <lineage>
        <taxon>Bacteria</taxon>
        <taxon>Pseudomonadati</taxon>
        <taxon>Pseudomonadota</taxon>
        <taxon>Alphaproteobacteria</taxon>
        <taxon>Sphingomonadales</taxon>
        <taxon>Sphingomonadaceae</taxon>
        <taxon>Parasphingopyxis</taxon>
    </lineage>
</organism>
<evidence type="ECO:0000313" key="2">
    <source>
        <dbReference type="EMBL" id="MBC2776081.1"/>
    </source>
</evidence>
<evidence type="ECO:0000313" key="3">
    <source>
        <dbReference type="Proteomes" id="UP000564378"/>
    </source>
</evidence>
<dbReference type="AlphaFoldDB" id="A0A842HUL7"/>
<feature type="transmembrane region" description="Helical" evidence="1">
    <location>
        <begin position="7"/>
        <end position="27"/>
    </location>
</feature>
<keyword evidence="1" id="KW-0472">Membrane</keyword>
<keyword evidence="1" id="KW-0812">Transmembrane</keyword>
<proteinExistence type="predicted"/>
<feature type="transmembrane region" description="Helical" evidence="1">
    <location>
        <begin position="199"/>
        <end position="222"/>
    </location>
</feature>
<feature type="transmembrane region" description="Helical" evidence="1">
    <location>
        <begin position="106"/>
        <end position="132"/>
    </location>
</feature>
<feature type="transmembrane region" description="Helical" evidence="1">
    <location>
        <begin position="144"/>
        <end position="166"/>
    </location>
</feature>
<feature type="transmembrane region" description="Helical" evidence="1">
    <location>
        <begin position="81"/>
        <end position="99"/>
    </location>
</feature>
<keyword evidence="1" id="KW-1133">Transmembrane helix</keyword>
<comment type="caution">
    <text evidence="2">The sequence shown here is derived from an EMBL/GenBank/DDBJ whole genome shotgun (WGS) entry which is preliminary data.</text>
</comment>